<reference evidence="1" key="1">
    <citation type="submission" date="2021-02" db="EMBL/GenBank/DDBJ databases">
        <authorList>
            <person name="Dougan E. K."/>
            <person name="Rhodes N."/>
            <person name="Thang M."/>
            <person name="Chan C."/>
        </authorList>
    </citation>
    <scope>NUCLEOTIDE SEQUENCE</scope>
</reference>
<sequence length="188" mass="20401">MTPWTTPICPSAIPIQNIARMQVYSVSPALNRRTFFTVSRAPSAPSMSLGTCFKLETMYSPLHLAAVVALLPRCPTLPIHGLRQLAMGMLGLMSRLSVWASPAMGAGTRSATVRATTPLKGLGRLSLAMCRAKLLRACPVLCELDMPCLTGRITTMLHQATRPVTVTWNSRTLRALSLQRGGSELRRA</sequence>
<proteinExistence type="predicted"/>
<gene>
    <name evidence="1" type="ORF">SNAT2548_LOCUS9551</name>
</gene>
<dbReference type="EMBL" id="CAJNDS010000755">
    <property type="protein sequence ID" value="CAE7231982.1"/>
    <property type="molecule type" value="Genomic_DNA"/>
</dbReference>
<evidence type="ECO:0000313" key="2">
    <source>
        <dbReference type="Proteomes" id="UP000604046"/>
    </source>
</evidence>
<organism evidence="1 2">
    <name type="scientific">Symbiodinium natans</name>
    <dbReference type="NCBI Taxonomy" id="878477"/>
    <lineage>
        <taxon>Eukaryota</taxon>
        <taxon>Sar</taxon>
        <taxon>Alveolata</taxon>
        <taxon>Dinophyceae</taxon>
        <taxon>Suessiales</taxon>
        <taxon>Symbiodiniaceae</taxon>
        <taxon>Symbiodinium</taxon>
    </lineage>
</organism>
<comment type="caution">
    <text evidence="1">The sequence shown here is derived from an EMBL/GenBank/DDBJ whole genome shotgun (WGS) entry which is preliminary data.</text>
</comment>
<dbReference type="AlphaFoldDB" id="A0A812KR62"/>
<keyword evidence="2" id="KW-1185">Reference proteome</keyword>
<dbReference type="Proteomes" id="UP000604046">
    <property type="component" value="Unassembled WGS sequence"/>
</dbReference>
<name>A0A812KR62_9DINO</name>
<evidence type="ECO:0000313" key="1">
    <source>
        <dbReference type="EMBL" id="CAE7231982.1"/>
    </source>
</evidence>
<accession>A0A812KR62</accession>
<protein>
    <submittedName>
        <fullName evidence="1">Uncharacterized protein</fullName>
    </submittedName>
</protein>